<dbReference type="SUPFAM" id="SSF52540">
    <property type="entry name" value="P-loop containing nucleoside triphosphate hydrolases"/>
    <property type="match status" value="1"/>
</dbReference>
<evidence type="ECO:0000259" key="1">
    <source>
        <dbReference type="Pfam" id="PF00005"/>
    </source>
</evidence>
<dbReference type="STRING" id="762967.HMPREF9440_00667"/>
<name>H3KD61_9BURK</name>
<sequence length="142" mass="15663">MSRELTFRFQTRRGAMALDLEARIPADGITVLRGDSGSGKTTIADLLAGRIRPDKGFAAVGDVVFTDTEKGIHLPVHERGIRYVFQTHRLLPHLTVRENLEFPVKVGGRPVHNASGKTTEELAAALRITHLLDRKPLTPECC</sequence>
<dbReference type="Pfam" id="PF00005">
    <property type="entry name" value="ABC_tran"/>
    <property type="match status" value="1"/>
</dbReference>
<accession>H3KD61</accession>
<evidence type="ECO:0000313" key="2">
    <source>
        <dbReference type="EMBL" id="EHY31944.1"/>
    </source>
</evidence>
<dbReference type="Proteomes" id="UP000004956">
    <property type="component" value="Unassembled WGS sequence"/>
</dbReference>
<dbReference type="GO" id="GO:0016887">
    <property type="term" value="F:ATP hydrolysis activity"/>
    <property type="evidence" value="ECO:0007669"/>
    <property type="project" value="InterPro"/>
</dbReference>
<dbReference type="InterPro" id="IPR050334">
    <property type="entry name" value="Molybdenum_import_ModC"/>
</dbReference>
<proteinExistence type="predicted"/>
<dbReference type="Gene3D" id="3.40.50.300">
    <property type="entry name" value="P-loop containing nucleotide triphosphate hydrolases"/>
    <property type="match status" value="1"/>
</dbReference>
<dbReference type="EMBL" id="AFBQ01000087">
    <property type="protein sequence ID" value="EHY31944.1"/>
    <property type="molecule type" value="Genomic_DNA"/>
</dbReference>
<dbReference type="PATRIC" id="fig|762967.3.peg.542"/>
<feature type="domain" description="ABC transporter" evidence="1">
    <location>
        <begin position="20"/>
        <end position="136"/>
    </location>
</feature>
<dbReference type="HOGENOM" id="CLU_1814837_0_0_4"/>
<evidence type="ECO:0000313" key="3">
    <source>
        <dbReference type="Proteomes" id="UP000004956"/>
    </source>
</evidence>
<dbReference type="AlphaFoldDB" id="H3KD61"/>
<dbReference type="PANTHER" id="PTHR43514:SF4">
    <property type="entry name" value="ABC TRANSPORTER I FAMILY MEMBER 10"/>
    <property type="match status" value="1"/>
</dbReference>
<organism evidence="2 3">
    <name type="scientific">Sutterella parvirubra YIT 11816</name>
    <dbReference type="NCBI Taxonomy" id="762967"/>
    <lineage>
        <taxon>Bacteria</taxon>
        <taxon>Pseudomonadati</taxon>
        <taxon>Pseudomonadota</taxon>
        <taxon>Betaproteobacteria</taxon>
        <taxon>Burkholderiales</taxon>
        <taxon>Sutterellaceae</taxon>
        <taxon>Sutterella</taxon>
    </lineage>
</organism>
<dbReference type="GO" id="GO:0005524">
    <property type="term" value="F:ATP binding"/>
    <property type="evidence" value="ECO:0007669"/>
    <property type="project" value="InterPro"/>
</dbReference>
<dbReference type="PANTHER" id="PTHR43514">
    <property type="entry name" value="ABC TRANSPORTER I FAMILY MEMBER 10"/>
    <property type="match status" value="1"/>
</dbReference>
<gene>
    <name evidence="2" type="ORF">HMPREF9440_00667</name>
</gene>
<comment type="caution">
    <text evidence="2">The sequence shown here is derived from an EMBL/GenBank/DDBJ whole genome shotgun (WGS) entry which is preliminary data.</text>
</comment>
<keyword evidence="3" id="KW-1185">Reference proteome</keyword>
<dbReference type="InterPro" id="IPR027417">
    <property type="entry name" value="P-loop_NTPase"/>
</dbReference>
<protein>
    <recommendedName>
        <fullName evidence="1">ABC transporter domain-containing protein</fullName>
    </recommendedName>
</protein>
<dbReference type="InterPro" id="IPR003439">
    <property type="entry name" value="ABC_transporter-like_ATP-bd"/>
</dbReference>
<reference evidence="2 3" key="1">
    <citation type="submission" date="2011-11" db="EMBL/GenBank/DDBJ databases">
        <authorList>
            <person name="Weinstock G."/>
            <person name="Sodergren E."/>
            <person name="Clifton S."/>
            <person name="Fulton L."/>
            <person name="Fulton B."/>
            <person name="Courtney L."/>
            <person name="Fronick C."/>
            <person name="Harrison M."/>
            <person name="Strong C."/>
            <person name="Farmer C."/>
            <person name="Delahaunty K."/>
            <person name="Markovic C."/>
            <person name="Hall O."/>
            <person name="Minx P."/>
            <person name="Tomlinson C."/>
            <person name="Mitreva M."/>
            <person name="Hou S."/>
            <person name="Chen J."/>
            <person name="Wollam A."/>
            <person name="Pepin K.H."/>
            <person name="Johnson M."/>
            <person name="Bhonagiri V."/>
            <person name="Zhang X."/>
            <person name="Suruliraj S."/>
            <person name="Warren W."/>
            <person name="Chinwalla A."/>
            <person name="Mardis E.R."/>
            <person name="Wilson R.K."/>
        </authorList>
    </citation>
    <scope>NUCLEOTIDE SEQUENCE [LARGE SCALE GENOMIC DNA]</scope>
    <source>
        <strain evidence="2 3">YIT 11816</strain>
    </source>
</reference>
<dbReference type="RefSeq" id="WP_008541296.1">
    <property type="nucleotide sequence ID" value="NZ_JH604907.1"/>
</dbReference>